<proteinExistence type="predicted"/>
<name>A0A9X4RFF8_9ACTN</name>
<sequence length="90" mass="9679">MPKSLQEIIDSADELAKRFEAYEPSPDDQLPIAPLYALRAAAEARSRAEKQAADAVSAARDGGYSWSLIGSQLGTSGEAARQRYGSLVEH</sequence>
<evidence type="ECO:0000313" key="1">
    <source>
        <dbReference type="EMBL" id="MDG3016237.1"/>
    </source>
</evidence>
<dbReference type="RefSeq" id="WP_332520449.1">
    <property type="nucleotide sequence ID" value="NZ_JANRHA010000012.1"/>
</dbReference>
<keyword evidence="2" id="KW-1185">Reference proteome</keyword>
<dbReference type="AlphaFoldDB" id="A0A9X4RFF8"/>
<protein>
    <submittedName>
        <fullName evidence="1">Uncharacterized protein</fullName>
    </submittedName>
</protein>
<evidence type="ECO:0000313" key="2">
    <source>
        <dbReference type="Proteomes" id="UP001152755"/>
    </source>
</evidence>
<gene>
    <name evidence="1" type="ORF">NVS88_16910</name>
</gene>
<reference evidence="1" key="1">
    <citation type="submission" date="2022-08" db="EMBL/GenBank/DDBJ databases">
        <title>Genome analysis of Corynebacteriales strain.</title>
        <authorList>
            <person name="Lee S.D."/>
        </authorList>
    </citation>
    <scope>NUCLEOTIDE SEQUENCE</scope>
    <source>
        <strain evidence="1">D3-21</strain>
    </source>
</reference>
<organism evidence="1 2">
    <name type="scientific">Speluncibacter jeojiensis</name>
    <dbReference type="NCBI Taxonomy" id="2710754"/>
    <lineage>
        <taxon>Bacteria</taxon>
        <taxon>Bacillati</taxon>
        <taxon>Actinomycetota</taxon>
        <taxon>Actinomycetes</taxon>
        <taxon>Mycobacteriales</taxon>
        <taxon>Speluncibacteraceae</taxon>
        <taxon>Speluncibacter</taxon>
    </lineage>
</organism>
<accession>A0A9X4RFF8</accession>
<comment type="caution">
    <text evidence="1">The sequence shown here is derived from an EMBL/GenBank/DDBJ whole genome shotgun (WGS) entry which is preliminary data.</text>
</comment>
<dbReference type="Proteomes" id="UP001152755">
    <property type="component" value="Unassembled WGS sequence"/>
</dbReference>
<dbReference type="EMBL" id="JANRHA010000012">
    <property type="protein sequence ID" value="MDG3016237.1"/>
    <property type="molecule type" value="Genomic_DNA"/>
</dbReference>